<gene>
    <name evidence="11" type="ORF">O3M35_012137</name>
</gene>
<evidence type="ECO:0000313" key="12">
    <source>
        <dbReference type="Proteomes" id="UP001461498"/>
    </source>
</evidence>
<sequence>MISINNSILRSIVHKSLRPVTVNSVRFGSGAVTKIGRREIVGYGFSGEPVYYDSWQYPFPAVRYREITPELKALKEKEKGDWKSLSIEEKKCLYRVSFCQTFAEMDAPTGEWKKVLGGVLIAVSLGVWILLLNLTLYDERPHSYTEEARRAQLKRLLDLKMNPIRGISSKWDYEKNEWK</sequence>
<evidence type="ECO:0000256" key="3">
    <source>
        <dbReference type="ARBA" id="ARBA00022692"/>
    </source>
</evidence>
<dbReference type="Proteomes" id="UP001461498">
    <property type="component" value="Unassembled WGS sequence"/>
</dbReference>
<feature type="transmembrane region" description="Helical" evidence="10">
    <location>
        <begin position="115"/>
        <end position="137"/>
    </location>
</feature>
<keyword evidence="4 10" id="KW-0999">Mitochondrion inner membrane</keyword>
<protein>
    <recommendedName>
        <fullName evidence="10">Cytochrome c oxidase subunit 4</fullName>
    </recommendedName>
</protein>
<dbReference type="PRINTS" id="PR01873">
    <property type="entry name" value="CYTCOXIDASE4"/>
</dbReference>
<dbReference type="EMBL" id="JAPXFL010000009">
    <property type="protein sequence ID" value="KAK9501405.1"/>
    <property type="molecule type" value="Genomic_DNA"/>
</dbReference>
<comment type="subcellular location">
    <subcellularLocation>
        <location evidence="1 10">Mitochondrion inner membrane</location>
        <topology evidence="1 10">Single-pass membrane protein</topology>
    </subcellularLocation>
</comment>
<evidence type="ECO:0000313" key="11">
    <source>
        <dbReference type="EMBL" id="KAK9501406.1"/>
    </source>
</evidence>
<dbReference type="PANTHER" id="PTHR10707:SF10">
    <property type="entry name" value="CYTOCHROME C OXIDASE SUBUNIT 4"/>
    <property type="match status" value="1"/>
</dbReference>
<evidence type="ECO:0000256" key="10">
    <source>
        <dbReference type="RuleBase" id="RU367145"/>
    </source>
</evidence>
<proteinExistence type="inferred from homology"/>
<dbReference type="InterPro" id="IPR004203">
    <property type="entry name" value="Cyt_c_oxidase_su4_fam"/>
</dbReference>
<keyword evidence="9 10" id="KW-0472">Membrane</keyword>
<evidence type="ECO:0000256" key="2">
    <source>
        <dbReference type="ARBA" id="ARBA00008135"/>
    </source>
</evidence>
<comment type="function">
    <text evidence="10">Component of the cytochrome c oxidase, the last enzyme in the mitochondrial electron transport chain which drives oxidative phosphorylation.</text>
</comment>
<dbReference type="EMBL" id="JAPXFL010000009">
    <property type="protein sequence ID" value="KAK9501406.1"/>
    <property type="molecule type" value="Genomic_DNA"/>
</dbReference>
<dbReference type="FunFam" id="1.10.442.10:FF:000001">
    <property type="entry name" value="Cytochrome c oxidase subunit 4 isoform 1"/>
    <property type="match status" value="1"/>
</dbReference>
<dbReference type="InterPro" id="IPR013288">
    <property type="entry name" value="Cyt_c_oxidase_su4"/>
</dbReference>
<evidence type="ECO:0000256" key="1">
    <source>
        <dbReference type="ARBA" id="ARBA00004434"/>
    </source>
</evidence>
<name>A0AAW1CSF4_9HEMI</name>
<dbReference type="GO" id="GO:0045277">
    <property type="term" value="C:respiratory chain complex IV"/>
    <property type="evidence" value="ECO:0007669"/>
    <property type="project" value="InterPro"/>
</dbReference>
<dbReference type="Pfam" id="PF02936">
    <property type="entry name" value="COX4"/>
    <property type="match status" value="1"/>
</dbReference>
<reference evidence="11 12" key="1">
    <citation type="submission" date="2022-12" db="EMBL/GenBank/DDBJ databases">
        <title>Chromosome-level genome assembly of true bugs.</title>
        <authorList>
            <person name="Ma L."/>
            <person name="Li H."/>
        </authorList>
    </citation>
    <scope>NUCLEOTIDE SEQUENCE [LARGE SCALE GENOMIC DNA]</scope>
    <source>
        <strain evidence="11">Lab_2022b</strain>
    </source>
</reference>
<keyword evidence="6 10" id="KW-1133">Transmembrane helix</keyword>
<keyword evidence="3 10" id="KW-0812">Transmembrane</keyword>
<evidence type="ECO:0000256" key="9">
    <source>
        <dbReference type="ARBA" id="ARBA00023136"/>
    </source>
</evidence>
<comment type="subunit">
    <text evidence="10">Component of the cytochrome c oxidase (complex IV, CIV), a multisubunit enzyme composed of 14 subunits.</text>
</comment>
<dbReference type="SUPFAM" id="SSF81406">
    <property type="entry name" value="Mitochondrial cytochrome c oxidase subunit IV"/>
    <property type="match status" value="1"/>
</dbReference>
<dbReference type="PANTHER" id="PTHR10707">
    <property type="entry name" value="CYTOCHROME C OXIDASE SUBUNIT IV"/>
    <property type="match status" value="1"/>
</dbReference>
<comment type="pathway">
    <text evidence="10">Energy metabolism; oxidative phosphorylation.</text>
</comment>
<evidence type="ECO:0000256" key="5">
    <source>
        <dbReference type="ARBA" id="ARBA00022946"/>
    </source>
</evidence>
<dbReference type="InterPro" id="IPR036639">
    <property type="entry name" value="Cyt_c_oxidase_su4_sf"/>
</dbReference>
<evidence type="ECO:0000256" key="7">
    <source>
        <dbReference type="ARBA" id="ARBA00023002"/>
    </source>
</evidence>
<keyword evidence="7" id="KW-0560">Oxidoreductase</keyword>
<dbReference type="GO" id="GO:0016491">
    <property type="term" value="F:oxidoreductase activity"/>
    <property type="evidence" value="ECO:0007669"/>
    <property type="project" value="UniProtKB-KW"/>
</dbReference>
<comment type="caution">
    <text evidence="11">The sequence shown here is derived from an EMBL/GenBank/DDBJ whole genome shotgun (WGS) entry which is preliminary data.</text>
</comment>
<comment type="similarity">
    <text evidence="2 10">Belongs to the cytochrome c oxidase IV family.</text>
</comment>
<keyword evidence="12" id="KW-1185">Reference proteome</keyword>
<organism evidence="11 12">
    <name type="scientific">Rhynocoris fuscipes</name>
    <dbReference type="NCBI Taxonomy" id="488301"/>
    <lineage>
        <taxon>Eukaryota</taxon>
        <taxon>Metazoa</taxon>
        <taxon>Ecdysozoa</taxon>
        <taxon>Arthropoda</taxon>
        <taxon>Hexapoda</taxon>
        <taxon>Insecta</taxon>
        <taxon>Pterygota</taxon>
        <taxon>Neoptera</taxon>
        <taxon>Paraneoptera</taxon>
        <taxon>Hemiptera</taxon>
        <taxon>Heteroptera</taxon>
        <taxon>Panheteroptera</taxon>
        <taxon>Cimicomorpha</taxon>
        <taxon>Reduviidae</taxon>
        <taxon>Harpactorinae</taxon>
        <taxon>Harpactorini</taxon>
        <taxon>Rhynocoris</taxon>
    </lineage>
</organism>
<keyword evidence="8 10" id="KW-0496">Mitochondrion</keyword>
<accession>A0AAW1CSF4</accession>
<evidence type="ECO:0000256" key="8">
    <source>
        <dbReference type="ARBA" id="ARBA00023128"/>
    </source>
</evidence>
<evidence type="ECO:0000256" key="4">
    <source>
        <dbReference type="ARBA" id="ARBA00022792"/>
    </source>
</evidence>
<dbReference type="CDD" id="cd00922">
    <property type="entry name" value="Cyt_c_Oxidase_IV"/>
    <property type="match status" value="1"/>
</dbReference>
<dbReference type="GO" id="GO:0005743">
    <property type="term" value="C:mitochondrial inner membrane"/>
    <property type="evidence" value="ECO:0007669"/>
    <property type="project" value="UniProtKB-SubCell"/>
</dbReference>
<dbReference type="AlphaFoldDB" id="A0AAW1CSF4"/>
<dbReference type="GO" id="GO:0006123">
    <property type="term" value="P:mitochondrial electron transport, cytochrome c to oxygen"/>
    <property type="evidence" value="ECO:0007669"/>
    <property type="project" value="InterPro"/>
</dbReference>
<keyword evidence="5" id="KW-0809">Transit peptide</keyword>
<evidence type="ECO:0000256" key="6">
    <source>
        <dbReference type="ARBA" id="ARBA00022989"/>
    </source>
</evidence>
<dbReference type="Gene3D" id="1.10.442.10">
    <property type="entry name" value="Cytochrome c oxidase subunit IV"/>
    <property type="match status" value="1"/>
</dbReference>